<dbReference type="PANTHER" id="PTHR15665">
    <property type="entry name" value="ASTEROID PROTEIN"/>
    <property type="match status" value="1"/>
</dbReference>
<organism evidence="3 4">
    <name type="scientific">Anopheles atroparvus</name>
    <name type="common">European mosquito</name>
    <dbReference type="NCBI Taxonomy" id="41427"/>
    <lineage>
        <taxon>Eukaryota</taxon>
        <taxon>Metazoa</taxon>
        <taxon>Ecdysozoa</taxon>
        <taxon>Arthropoda</taxon>
        <taxon>Hexapoda</taxon>
        <taxon>Insecta</taxon>
        <taxon>Pterygota</taxon>
        <taxon>Neoptera</taxon>
        <taxon>Endopterygota</taxon>
        <taxon>Diptera</taxon>
        <taxon>Nematocera</taxon>
        <taxon>Culicoidea</taxon>
        <taxon>Culicidae</taxon>
        <taxon>Anophelinae</taxon>
        <taxon>Anopheles</taxon>
    </lineage>
</organism>
<feature type="compositionally biased region" description="Basic and acidic residues" evidence="2">
    <location>
        <begin position="830"/>
        <end position="840"/>
    </location>
</feature>
<dbReference type="SUPFAM" id="SSF88723">
    <property type="entry name" value="PIN domain-like"/>
    <property type="match status" value="1"/>
</dbReference>
<dbReference type="InterPro" id="IPR026832">
    <property type="entry name" value="Asteroid"/>
</dbReference>
<proteinExistence type="inferred from homology"/>
<feature type="region of interest" description="Disordered" evidence="2">
    <location>
        <begin position="391"/>
        <end position="450"/>
    </location>
</feature>
<keyword evidence="4" id="KW-1185">Reference proteome</keyword>
<name>A0AAG5D8F2_ANOAO</name>
<sequence length="885" mass="101156">MGVRGLTTFIAANAEVYLKPHELHDTKLVIDGDNLCVQLFKKSQLTSSPLGGNYDLYHRLVVDFFKMLTMCNVVPYVLLDGGYEARKMATVKGRMLQNICCIKNLNLAATGNARPLMVREVFVDALRSAGVNVMRCAFEADDEAAILARKLDCPVMSYDSDFYIHNVQYIPYVTVTHKVYRKVTDKEGENFEIGVVEWNRSKTGASQRVKFLAQYGDERVVKGDAVETYCYLDCCMYTIDSLIGPDARLQKDMIPLFAVLLGNDYIERKVLAPFYRTIKSGRVNRKISGQQRRIKVILKWLQNHTIQSATRTIVNHVREGNKKRIYRQILTAMRGYNCEDCISFRYFGFSDTTDDHLGELEDDEVEKHIQDGLGTEDECDPDADAALEDGNLLDDEEETEQSEEAEDEDNDTERDASSDEEEGAGTDNARNVEDLSSSQDSTDTEDMEYADLTNLEPFRNKYTDYRWPEWFRELYRSAKVPRFLADLLHSNIYLNYPQIEDINKPDSNTISYPILRMIFAILKSASHRPADQFKYITRKVKVTGLSYATFEDAKLPEGVQFDPVRKPGNIGIMQALFKECSLARWKDLFKSIRNLPAKLQLYFLAIIYWAKNCNEVSKVHVQALVVCILQLQIVDPSLKSKNRDAKFFHKQHKSYLEEQRKALKTVAPPKGKDDDQSEGELTRAFYNQLSSATSRPELMLVYDTLVGHFSPNEKLNRKHTSIDRAVVHTLAAFQSVCYNLFALVPLLGYPFENVRMHELFNSMLVYNVYETMKSRANPDEYALTVFYRHSPMLQAAFLRMVKFVETFVPELQDRRRTVRGQAKAAARKGKAADDGKHENTKNAPSVAPRPRDGRVAEQQEQSSSESDNEGFVDMNNKFSQLLLAT</sequence>
<comment type="similarity">
    <text evidence="1">Belongs to the asteroid family.</text>
</comment>
<protein>
    <recommendedName>
        <fullName evidence="5">Asteroid domain-containing protein</fullName>
    </recommendedName>
</protein>
<dbReference type="InterPro" id="IPR029060">
    <property type="entry name" value="PIN-like_dom_sf"/>
</dbReference>
<dbReference type="EnsemblMetazoa" id="ENSAATROPT008429">
    <property type="protein sequence ID" value="ENSAATROPP007587"/>
    <property type="gene ID" value="ENSAATROPG006869"/>
</dbReference>
<dbReference type="AlphaFoldDB" id="A0AAG5D8F2"/>
<feature type="region of interest" description="Disordered" evidence="2">
    <location>
        <begin position="818"/>
        <end position="873"/>
    </location>
</feature>
<feature type="compositionally biased region" description="Acidic residues" evidence="2">
    <location>
        <begin position="391"/>
        <end position="424"/>
    </location>
</feature>
<dbReference type="Proteomes" id="UP000075880">
    <property type="component" value="Unassembled WGS sequence"/>
</dbReference>
<evidence type="ECO:0000313" key="3">
    <source>
        <dbReference type="EnsemblMetazoa" id="ENSAATROPP007587"/>
    </source>
</evidence>
<reference evidence="3" key="1">
    <citation type="submission" date="2024-04" db="UniProtKB">
        <authorList>
            <consortium name="EnsemblMetazoa"/>
        </authorList>
    </citation>
    <scope>IDENTIFICATION</scope>
    <source>
        <strain evidence="3">EBRO</strain>
    </source>
</reference>
<dbReference type="Gene3D" id="3.40.50.1010">
    <property type="entry name" value="5'-nuclease"/>
    <property type="match status" value="1"/>
</dbReference>
<accession>A0AAG5D8F2</accession>
<evidence type="ECO:0008006" key="5">
    <source>
        <dbReference type="Google" id="ProtNLM"/>
    </source>
</evidence>
<dbReference type="PANTHER" id="PTHR15665:SF1">
    <property type="entry name" value="PROTEIN ASTEROID HOMOLOG 1"/>
    <property type="match status" value="1"/>
</dbReference>
<evidence type="ECO:0000313" key="4">
    <source>
        <dbReference type="Proteomes" id="UP000075880"/>
    </source>
</evidence>
<evidence type="ECO:0000256" key="1">
    <source>
        <dbReference type="ARBA" id="ARBA00007398"/>
    </source>
</evidence>
<evidence type="ECO:0000256" key="2">
    <source>
        <dbReference type="SAM" id="MobiDB-lite"/>
    </source>
</evidence>